<dbReference type="SMART" id="SM00256">
    <property type="entry name" value="FBOX"/>
    <property type="match status" value="1"/>
</dbReference>
<proteinExistence type="predicted"/>
<protein>
    <recommendedName>
        <fullName evidence="2">F-box domain-containing protein</fullName>
    </recommendedName>
</protein>
<sequence length="492" mass="56329">MPHNSSPDETAMELGQSSSTEIQVHENRLSNFTNPVAKRLNDRQKAKNAKLKSKSFKIKHSLVRLMDFPMDVFLEIATNLEPIDILHFSRVSKHFRSLLNPKNSRYVWIAARRNIEGLPDCPPDLTEAQYASLMFENICRACGVKTVKVDYCLRLRFCSPCFQMNVLKGGTIAKNYQLGKLPPTVYKLLPRTMPAYTPQGLLFSSTNNTFHNMYYVPELRLVVKRFRSLEHDKVALGDFIQEQQTLATQLIQSGKALFDWDATCKQNRQNEKGSLATSRGKSITTKLIELGWDESSFPRYWESDEWRKIMDQPRELTPRIWAQVSPKLIQILEVLREERLVAARQSRIRLRANEFSVLWDEHLLSYPPEDRHFLPNRHDAVLLTSVVVALEEDGGNINVTSERFNAMLPGALVDSSEYKIKVQSDLLEALEGPSGISETSVDASGKDNFAQFNRLYQVSAIFCCRRCNPLGRSHRLLTFPALLSHSDIPERR</sequence>
<keyword evidence="4" id="KW-1185">Reference proteome</keyword>
<dbReference type="AlphaFoldDB" id="A0A9P5YGY8"/>
<reference evidence="3" key="1">
    <citation type="submission" date="2020-11" db="EMBL/GenBank/DDBJ databases">
        <authorList>
            <consortium name="DOE Joint Genome Institute"/>
            <person name="Ahrendt S."/>
            <person name="Riley R."/>
            <person name="Andreopoulos W."/>
            <person name="Labutti K."/>
            <person name="Pangilinan J."/>
            <person name="Ruiz-Duenas F.J."/>
            <person name="Barrasa J.M."/>
            <person name="Sanchez-Garcia M."/>
            <person name="Camarero S."/>
            <person name="Miyauchi S."/>
            <person name="Serrano A."/>
            <person name="Linde D."/>
            <person name="Babiker R."/>
            <person name="Drula E."/>
            <person name="Ayuso-Fernandez I."/>
            <person name="Pacheco R."/>
            <person name="Padilla G."/>
            <person name="Ferreira P."/>
            <person name="Barriuso J."/>
            <person name="Kellner H."/>
            <person name="Castanera R."/>
            <person name="Alfaro M."/>
            <person name="Ramirez L."/>
            <person name="Pisabarro A.G."/>
            <person name="Kuo A."/>
            <person name="Tritt A."/>
            <person name="Lipzen A."/>
            <person name="He G."/>
            <person name="Yan M."/>
            <person name="Ng V."/>
            <person name="Cullen D."/>
            <person name="Martin F."/>
            <person name="Rosso M.-N."/>
            <person name="Henrissat B."/>
            <person name="Hibbett D."/>
            <person name="Martinez A.T."/>
            <person name="Grigoriev I.V."/>
        </authorList>
    </citation>
    <scope>NUCLEOTIDE SEQUENCE</scope>
    <source>
        <strain evidence="3">CBS 247.69</strain>
    </source>
</reference>
<evidence type="ECO:0000313" key="4">
    <source>
        <dbReference type="Proteomes" id="UP000807353"/>
    </source>
</evidence>
<dbReference type="InterPro" id="IPR001810">
    <property type="entry name" value="F-box_dom"/>
</dbReference>
<dbReference type="SUPFAM" id="SSF81383">
    <property type="entry name" value="F-box domain"/>
    <property type="match status" value="1"/>
</dbReference>
<gene>
    <name evidence="3" type="ORF">BDZ94DRAFT_973698</name>
</gene>
<dbReference type="InterPro" id="IPR036047">
    <property type="entry name" value="F-box-like_dom_sf"/>
</dbReference>
<evidence type="ECO:0000259" key="2">
    <source>
        <dbReference type="PROSITE" id="PS50181"/>
    </source>
</evidence>
<feature type="region of interest" description="Disordered" evidence="1">
    <location>
        <begin position="1"/>
        <end position="20"/>
    </location>
</feature>
<evidence type="ECO:0000313" key="3">
    <source>
        <dbReference type="EMBL" id="KAF9467656.1"/>
    </source>
</evidence>
<feature type="domain" description="F-box" evidence="2">
    <location>
        <begin position="62"/>
        <end position="109"/>
    </location>
</feature>
<dbReference type="Pfam" id="PF00646">
    <property type="entry name" value="F-box"/>
    <property type="match status" value="1"/>
</dbReference>
<accession>A0A9P5YGY8</accession>
<dbReference type="Proteomes" id="UP000807353">
    <property type="component" value="Unassembled WGS sequence"/>
</dbReference>
<name>A0A9P5YGY8_9AGAR</name>
<dbReference type="EMBL" id="MU150236">
    <property type="protein sequence ID" value="KAF9467656.1"/>
    <property type="molecule type" value="Genomic_DNA"/>
</dbReference>
<dbReference type="OrthoDB" id="2322499at2759"/>
<organism evidence="3 4">
    <name type="scientific">Collybia nuda</name>
    <dbReference type="NCBI Taxonomy" id="64659"/>
    <lineage>
        <taxon>Eukaryota</taxon>
        <taxon>Fungi</taxon>
        <taxon>Dikarya</taxon>
        <taxon>Basidiomycota</taxon>
        <taxon>Agaricomycotina</taxon>
        <taxon>Agaricomycetes</taxon>
        <taxon>Agaricomycetidae</taxon>
        <taxon>Agaricales</taxon>
        <taxon>Tricholomatineae</taxon>
        <taxon>Clitocybaceae</taxon>
        <taxon>Collybia</taxon>
    </lineage>
</organism>
<comment type="caution">
    <text evidence="3">The sequence shown here is derived from an EMBL/GenBank/DDBJ whole genome shotgun (WGS) entry which is preliminary data.</text>
</comment>
<dbReference type="PROSITE" id="PS50181">
    <property type="entry name" value="FBOX"/>
    <property type="match status" value="1"/>
</dbReference>
<evidence type="ECO:0000256" key="1">
    <source>
        <dbReference type="SAM" id="MobiDB-lite"/>
    </source>
</evidence>